<dbReference type="InterPro" id="IPR002048">
    <property type="entry name" value="EF_hand_dom"/>
</dbReference>
<evidence type="ECO:0000256" key="7">
    <source>
        <dbReference type="SAM" id="MobiDB-lite"/>
    </source>
</evidence>
<dbReference type="GeneID" id="17039171"/>
<feature type="region of interest" description="Disordered" evidence="7">
    <location>
        <begin position="1"/>
        <end position="22"/>
    </location>
</feature>
<feature type="region of interest" description="Disordered" evidence="7">
    <location>
        <begin position="292"/>
        <end position="362"/>
    </location>
</feature>
<evidence type="ECO:0000256" key="3">
    <source>
        <dbReference type="ARBA" id="ARBA00022692"/>
    </source>
</evidence>
<feature type="compositionally biased region" description="Low complexity" evidence="7">
    <location>
        <begin position="1"/>
        <end position="14"/>
    </location>
</feature>
<dbReference type="Proteomes" id="UP000007264">
    <property type="component" value="Unassembled WGS sequence"/>
</dbReference>
<dbReference type="GO" id="GO:0005886">
    <property type="term" value="C:plasma membrane"/>
    <property type="evidence" value="ECO:0007669"/>
    <property type="project" value="TreeGrafter"/>
</dbReference>
<dbReference type="GO" id="GO:0006820">
    <property type="term" value="P:monoatomic anion transport"/>
    <property type="evidence" value="ECO:0007669"/>
    <property type="project" value="TreeGrafter"/>
</dbReference>
<comment type="caution">
    <text evidence="10">The sequence shown here is derived from an EMBL/GenBank/DDBJ whole genome shotgun (WGS) entry which is preliminary data.</text>
</comment>
<sequence>MARTSTAAADVQAAEARRRSSQLDDLPMYFPEFDRPARRGSMMMPAALPRECKPDDEDSQSSSSGTVYDAEDEEEHRHRPFFRRKYFSRLVLPFLASLALFLAGILVYVLKPHLALWKFEAWRWLVFIAGTVPLYGISRLVMYLLVVGLESNFVAKGALYYVVGLRKWLQRTLCVAFFMALFAGLFQQSVNQTKDPDLIDAYWIIMKTAGCILLACSANVLKTLFAKLMSNHFYRDSYFDKMQDALCKEYFLVALAQQRPSTDDNSPTVAKSGVSAAMGKLAESIRAASHAVLPRLSPRPTSPRSEPGGRRRASSSDSDRHSVLSRASHLSEAQRSLASITSLMSSDMRRARPQRTRRQSQIEYDDVVPVLPAKSATNNNNSFLDRLHRVEKHLRKNKLKLTLTERLGAAHKADEVSSQDEAKKLAFYLFWNCKSSFESTFVELEDLQVFLPEEQAREALDAFDCDADGHISSDDMKEAVLQIYDNRKNLSATLKDTKTIVGKLERLLGICFQLLFIFFYLAIFDVNLTRTWLTVSSLLLSFVFVFGNSIRAIYESVVYLFVVRPFDVGDVILLGPAQDWCTVEEITLMNTIFIKWEGSRILCPNAKLSVDLLTNVTRSQKKGETFKVLIDIGTSSEVFDRMDEAIGKHVNANPQDFSGEYSVHCNIGADPMKLSMVIWWSYLYNATSGRMQAARTQLLLAINEQLRSEGVLYTLPPYHSSSGPNAPAYPPEGVPEPAPGVLPHFRKDGG</sequence>
<evidence type="ECO:0000256" key="1">
    <source>
        <dbReference type="ARBA" id="ARBA00004141"/>
    </source>
</evidence>
<feature type="region of interest" description="Disordered" evidence="7">
    <location>
        <begin position="722"/>
        <end position="750"/>
    </location>
</feature>
<dbReference type="PROSITE" id="PS00018">
    <property type="entry name" value="EF_HAND_1"/>
    <property type="match status" value="1"/>
</dbReference>
<evidence type="ECO:0000313" key="11">
    <source>
        <dbReference type="Proteomes" id="UP000007264"/>
    </source>
</evidence>
<dbReference type="InterPro" id="IPR011992">
    <property type="entry name" value="EF-hand-dom_pair"/>
</dbReference>
<dbReference type="AlphaFoldDB" id="I0YS20"/>
<feature type="transmembrane region" description="Helical" evidence="8">
    <location>
        <begin position="507"/>
        <end position="526"/>
    </location>
</feature>
<comment type="subcellular location">
    <subcellularLocation>
        <location evidence="1">Membrane</location>
        <topology evidence="1">Multi-pass membrane protein</topology>
    </subcellularLocation>
</comment>
<evidence type="ECO:0000256" key="2">
    <source>
        <dbReference type="ARBA" id="ARBA00008017"/>
    </source>
</evidence>
<keyword evidence="3 8" id="KW-0812">Transmembrane</keyword>
<keyword evidence="6 8" id="KW-0472">Membrane</keyword>
<feature type="domain" description="EF-hand" evidence="9">
    <location>
        <begin position="451"/>
        <end position="486"/>
    </location>
</feature>
<keyword evidence="11" id="KW-1185">Reference proteome</keyword>
<dbReference type="OrthoDB" id="544685at2759"/>
<dbReference type="PANTHER" id="PTHR31618">
    <property type="entry name" value="MECHANOSENSITIVE ION CHANNEL PROTEIN 5"/>
    <property type="match status" value="1"/>
</dbReference>
<dbReference type="Gene3D" id="2.30.30.60">
    <property type="match status" value="1"/>
</dbReference>
<feature type="compositionally biased region" description="Pro residues" evidence="7">
    <location>
        <begin position="727"/>
        <end position="740"/>
    </location>
</feature>
<dbReference type="SUPFAM" id="SSF50182">
    <property type="entry name" value="Sm-like ribonucleoproteins"/>
    <property type="match status" value="1"/>
</dbReference>
<accession>I0YS20</accession>
<name>I0YS20_COCSC</name>
<organism evidence="10 11">
    <name type="scientific">Coccomyxa subellipsoidea (strain C-169)</name>
    <name type="common">Green microalga</name>
    <dbReference type="NCBI Taxonomy" id="574566"/>
    <lineage>
        <taxon>Eukaryota</taxon>
        <taxon>Viridiplantae</taxon>
        <taxon>Chlorophyta</taxon>
        <taxon>core chlorophytes</taxon>
        <taxon>Trebouxiophyceae</taxon>
        <taxon>Trebouxiophyceae incertae sedis</taxon>
        <taxon>Coccomyxaceae</taxon>
        <taxon>Coccomyxa</taxon>
        <taxon>Coccomyxa subellipsoidea</taxon>
    </lineage>
</organism>
<dbReference type="GO" id="GO:0008381">
    <property type="term" value="F:mechanosensitive monoatomic ion channel activity"/>
    <property type="evidence" value="ECO:0007669"/>
    <property type="project" value="TreeGrafter"/>
</dbReference>
<keyword evidence="5 8" id="KW-1133">Transmembrane helix</keyword>
<feature type="transmembrane region" description="Helical" evidence="8">
    <location>
        <begin position="168"/>
        <end position="186"/>
    </location>
</feature>
<dbReference type="KEGG" id="csl:COCSUDRAFT_43511"/>
<feature type="transmembrane region" description="Helical" evidence="8">
    <location>
        <begin position="201"/>
        <end position="221"/>
    </location>
</feature>
<dbReference type="InterPro" id="IPR006685">
    <property type="entry name" value="MscS_channel_2nd"/>
</dbReference>
<dbReference type="GO" id="GO:0005509">
    <property type="term" value="F:calcium ion binding"/>
    <property type="evidence" value="ECO:0007669"/>
    <property type="project" value="InterPro"/>
</dbReference>
<reference evidence="10 11" key="1">
    <citation type="journal article" date="2012" name="Genome Biol.">
        <title>The genome of the polar eukaryotic microalga coccomyxa subellipsoidea reveals traits of cold adaptation.</title>
        <authorList>
            <person name="Blanc G."/>
            <person name="Agarkova I."/>
            <person name="Grimwood J."/>
            <person name="Kuo A."/>
            <person name="Brueggeman A."/>
            <person name="Dunigan D."/>
            <person name="Gurnon J."/>
            <person name="Ladunga I."/>
            <person name="Lindquist E."/>
            <person name="Lucas S."/>
            <person name="Pangilinan J."/>
            <person name="Proschold T."/>
            <person name="Salamov A."/>
            <person name="Schmutz J."/>
            <person name="Weeks D."/>
            <person name="Yamada T."/>
            <person name="Claverie J.M."/>
            <person name="Grigoriev I."/>
            <person name="Van Etten J."/>
            <person name="Lomsadze A."/>
            <person name="Borodovsky M."/>
        </authorList>
    </citation>
    <scope>NUCLEOTIDE SEQUENCE [LARGE SCALE GENOMIC DNA]</scope>
    <source>
        <strain evidence="10 11">C-169</strain>
    </source>
</reference>
<evidence type="ECO:0000256" key="4">
    <source>
        <dbReference type="ARBA" id="ARBA00022837"/>
    </source>
</evidence>
<dbReference type="eggNOG" id="KOG4629">
    <property type="taxonomic scope" value="Eukaryota"/>
</dbReference>
<feature type="transmembrane region" description="Helical" evidence="8">
    <location>
        <begin position="122"/>
        <end position="147"/>
    </location>
</feature>
<feature type="region of interest" description="Disordered" evidence="7">
    <location>
        <begin position="44"/>
        <end position="72"/>
    </location>
</feature>
<evidence type="ECO:0000256" key="8">
    <source>
        <dbReference type="SAM" id="Phobius"/>
    </source>
</evidence>
<evidence type="ECO:0000259" key="9">
    <source>
        <dbReference type="PROSITE" id="PS50222"/>
    </source>
</evidence>
<evidence type="ECO:0000256" key="6">
    <source>
        <dbReference type="ARBA" id="ARBA00023136"/>
    </source>
</evidence>
<dbReference type="InterPro" id="IPR010920">
    <property type="entry name" value="LSM_dom_sf"/>
</dbReference>
<feature type="compositionally biased region" description="Polar residues" evidence="7">
    <location>
        <begin position="331"/>
        <end position="345"/>
    </location>
</feature>
<dbReference type="InterPro" id="IPR023408">
    <property type="entry name" value="MscS_beta-dom_sf"/>
</dbReference>
<keyword evidence="4" id="KW-0106">Calcium</keyword>
<dbReference type="InterPro" id="IPR018247">
    <property type="entry name" value="EF_Hand_1_Ca_BS"/>
</dbReference>
<dbReference type="InterPro" id="IPR016688">
    <property type="entry name" value="MscS-like_plants/fungi"/>
</dbReference>
<dbReference type="EMBL" id="AGSI01000013">
    <property type="protein sequence ID" value="EIE21189.1"/>
    <property type="molecule type" value="Genomic_DNA"/>
</dbReference>
<evidence type="ECO:0000313" key="10">
    <source>
        <dbReference type="EMBL" id="EIE21189.1"/>
    </source>
</evidence>
<dbReference type="Pfam" id="PF00924">
    <property type="entry name" value="MS_channel_2nd"/>
    <property type="match status" value="1"/>
</dbReference>
<gene>
    <name evidence="10" type="ORF">COCSUDRAFT_43511</name>
</gene>
<protein>
    <recommendedName>
        <fullName evidence="9">EF-hand domain-containing protein</fullName>
    </recommendedName>
</protein>
<dbReference type="RefSeq" id="XP_005645733.1">
    <property type="nucleotide sequence ID" value="XM_005645676.1"/>
</dbReference>
<dbReference type="SUPFAM" id="SSF47473">
    <property type="entry name" value="EF-hand"/>
    <property type="match status" value="1"/>
</dbReference>
<dbReference type="STRING" id="574566.I0YS20"/>
<feature type="transmembrane region" description="Helical" evidence="8">
    <location>
        <begin position="532"/>
        <end position="554"/>
    </location>
</feature>
<feature type="compositionally biased region" description="Low complexity" evidence="7">
    <location>
        <begin position="294"/>
        <end position="306"/>
    </location>
</feature>
<feature type="transmembrane region" description="Helical" evidence="8">
    <location>
        <begin position="86"/>
        <end position="110"/>
    </location>
</feature>
<dbReference type="PANTHER" id="PTHR31618:SF1">
    <property type="entry name" value="EF-HAND DOMAIN-CONTAINING PROTEIN"/>
    <property type="match status" value="1"/>
</dbReference>
<dbReference type="PROSITE" id="PS50222">
    <property type="entry name" value="EF_HAND_2"/>
    <property type="match status" value="1"/>
</dbReference>
<proteinExistence type="inferred from homology"/>
<comment type="similarity">
    <text evidence="2">Belongs to the MscS (TC 1.A.23) family.</text>
</comment>
<evidence type="ECO:0000256" key="5">
    <source>
        <dbReference type="ARBA" id="ARBA00022989"/>
    </source>
</evidence>